<proteinExistence type="predicted"/>
<reference evidence="1" key="1">
    <citation type="journal article" date="2023" name="Insect Mol. Biol.">
        <title>Genome sequencing provides insights into the evolution of gene families encoding plant cell wall-degrading enzymes in longhorned beetles.</title>
        <authorList>
            <person name="Shin N.R."/>
            <person name="Okamura Y."/>
            <person name="Kirsch R."/>
            <person name="Pauchet Y."/>
        </authorList>
    </citation>
    <scope>NUCLEOTIDE SEQUENCE</scope>
    <source>
        <strain evidence="1">RBIC_L_NR</strain>
    </source>
</reference>
<name>A0AAV8WU03_9CUCU</name>
<comment type="caution">
    <text evidence="1">The sequence shown here is derived from an EMBL/GenBank/DDBJ whole genome shotgun (WGS) entry which is preliminary data.</text>
</comment>
<dbReference type="AlphaFoldDB" id="A0AAV8WU03"/>
<evidence type="ECO:0000313" key="1">
    <source>
        <dbReference type="EMBL" id="KAJ8929525.1"/>
    </source>
</evidence>
<gene>
    <name evidence="1" type="ORF">NQ314_017783</name>
</gene>
<protein>
    <submittedName>
        <fullName evidence="1">Uncharacterized protein</fullName>
    </submittedName>
</protein>
<organism evidence="1 2">
    <name type="scientific">Rhamnusium bicolor</name>
    <dbReference type="NCBI Taxonomy" id="1586634"/>
    <lineage>
        <taxon>Eukaryota</taxon>
        <taxon>Metazoa</taxon>
        <taxon>Ecdysozoa</taxon>
        <taxon>Arthropoda</taxon>
        <taxon>Hexapoda</taxon>
        <taxon>Insecta</taxon>
        <taxon>Pterygota</taxon>
        <taxon>Neoptera</taxon>
        <taxon>Endopterygota</taxon>
        <taxon>Coleoptera</taxon>
        <taxon>Polyphaga</taxon>
        <taxon>Cucujiformia</taxon>
        <taxon>Chrysomeloidea</taxon>
        <taxon>Cerambycidae</taxon>
        <taxon>Lepturinae</taxon>
        <taxon>Rhagiini</taxon>
        <taxon>Rhamnusium</taxon>
    </lineage>
</organism>
<accession>A0AAV8WU03</accession>
<dbReference type="EMBL" id="JANEYF010004975">
    <property type="protein sequence ID" value="KAJ8929525.1"/>
    <property type="molecule type" value="Genomic_DNA"/>
</dbReference>
<evidence type="ECO:0000313" key="2">
    <source>
        <dbReference type="Proteomes" id="UP001162156"/>
    </source>
</evidence>
<keyword evidence="2" id="KW-1185">Reference proteome</keyword>
<dbReference type="Proteomes" id="UP001162156">
    <property type="component" value="Unassembled WGS sequence"/>
</dbReference>
<sequence>MNLTQYKIYLNNYKLHIVGPKNNHTSDSTLSRNEYNIVQMSVKLGTLTVNEQEEVVPFSDRINIQDLIMKIGDTSGGFNGGLSTILINSK</sequence>